<dbReference type="AlphaFoldDB" id="F0ZK02"/>
<keyword evidence="2" id="KW-1185">Reference proteome</keyword>
<protein>
    <recommendedName>
        <fullName evidence="3">Profilin</fullName>
    </recommendedName>
</protein>
<reference evidence="2" key="1">
    <citation type="journal article" date="2011" name="Genome Biol.">
        <title>Comparative genomics of the social amoebae Dictyostelium discoideum and Dictyostelium purpureum.</title>
        <authorList>
            <consortium name="US DOE Joint Genome Institute (JGI-PGF)"/>
            <person name="Sucgang R."/>
            <person name="Kuo A."/>
            <person name="Tian X."/>
            <person name="Salerno W."/>
            <person name="Parikh A."/>
            <person name="Feasley C.L."/>
            <person name="Dalin E."/>
            <person name="Tu H."/>
            <person name="Huang E."/>
            <person name="Barry K."/>
            <person name="Lindquist E."/>
            <person name="Shapiro H."/>
            <person name="Bruce D."/>
            <person name="Schmutz J."/>
            <person name="Salamov A."/>
            <person name="Fey P."/>
            <person name="Gaudet P."/>
            <person name="Anjard C."/>
            <person name="Babu M.M."/>
            <person name="Basu S."/>
            <person name="Bushmanova Y."/>
            <person name="van der Wel H."/>
            <person name="Katoh-Kurasawa M."/>
            <person name="Dinh C."/>
            <person name="Coutinho P.M."/>
            <person name="Saito T."/>
            <person name="Elias M."/>
            <person name="Schaap P."/>
            <person name="Kay R.R."/>
            <person name="Henrissat B."/>
            <person name="Eichinger L."/>
            <person name="Rivero F."/>
            <person name="Putnam N.H."/>
            <person name="West C.M."/>
            <person name="Loomis W.F."/>
            <person name="Chisholm R.L."/>
            <person name="Shaulsky G."/>
            <person name="Strassmann J.E."/>
            <person name="Queller D.C."/>
            <person name="Kuspa A."/>
            <person name="Grigoriev I.V."/>
        </authorList>
    </citation>
    <scope>NUCLEOTIDE SEQUENCE [LARGE SCALE GENOMIC DNA]</scope>
    <source>
        <strain evidence="2">QSDP1</strain>
    </source>
</reference>
<name>F0ZK02_DICPU</name>
<dbReference type="InParanoid" id="F0ZK02"/>
<dbReference type="OrthoDB" id="10412857at2759"/>
<dbReference type="VEuPathDB" id="AmoebaDB:DICPUDRAFT_55028"/>
<dbReference type="FunCoup" id="F0ZK02">
    <property type="interactions" value="937"/>
</dbReference>
<dbReference type="KEGG" id="dpp:DICPUDRAFT_55028"/>
<dbReference type="EMBL" id="GL871049">
    <property type="protein sequence ID" value="EGC35746.1"/>
    <property type="molecule type" value="Genomic_DNA"/>
</dbReference>
<dbReference type="GeneID" id="10500853"/>
<dbReference type="OMA" id="EYIFIVI"/>
<dbReference type="Proteomes" id="UP000001064">
    <property type="component" value="Unassembled WGS sequence"/>
</dbReference>
<dbReference type="eggNOG" id="ENOG502RIBT">
    <property type="taxonomic scope" value="Eukaryota"/>
</dbReference>
<sequence>MQMIDAEIIKKCEYMDNEASLCFLLIKDDNIVYKSKSFLLLDSDILQFKELFTAFNQGQLLSINNAPFSVDEKDNVENNYFTGKDNNGNIIHIKETLGFIFVVIVSPDSSLKRKEILELAHNLIEVK</sequence>
<evidence type="ECO:0000313" key="2">
    <source>
        <dbReference type="Proteomes" id="UP000001064"/>
    </source>
</evidence>
<accession>F0ZK02</accession>
<proteinExistence type="predicted"/>
<evidence type="ECO:0000313" key="1">
    <source>
        <dbReference type="EMBL" id="EGC35746.1"/>
    </source>
</evidence>
<dbReference type="RefSeq" id="XP_003287749.1">
    <property type="nucleotide sequence ID" value="XM_003287701.1"/>
</dbReference>
<evidence type="ECO:0008006" key="3">
    <source>
        <dbReference type="Google" id="ProtNLM"/>
    </source>
</evidence>
<gene>
    <name evidence="1" type="ORF">DICPUDRAFT_55028</name>
</gene>
<organism evidence="1 2">
    <name type="scientific">Dictyostelium purpureum</name>
    <name type="common">Slime mold</name>
    <dbReference type="NCBI Taxonomy" id="5786"/>
    <lineage>
        <taxon>Eukaryota</taxon>
        <taxon>Amoebozoa</taxon>
        <taxon>Evosea</taxon>
        <taxon>Eumycetozoa</taxon>
        <taxon>Dictyostelia</taxon>
        <taxon>Dictyosteliales</taxon>
        <taxon>Dictyosteliaceae</taxon>
        <taxon>Dictyostelium</taxon>
    </lineage>
</organism>